<feature type="binding site" evidence="15">
    <location>
        <position position="163"/>
    </location>
    <ligand>
        <name>Mg(2+)</name>
        <dbReference type="ChEBI" id="CHEBI:18420"/>
        <label>1</label>
        <note>catalytic</note>
    </ligand>
</feature>
<feature type="domain" description="Poly(A) polymerase nucleotidyltransferase" evidence="19">
    <location>
        <begin position="69"/>
        <end position="262"/>
    </location>
</feature>
<feature type="binding site" evidence="14">
    <location>
        <position position="215"/>
    </location>
    <ligand>
        <name>ATP</name>
        <dbReference type="ChEBI" id="CHEBI:30616"/>
    </ligand>
</feature>
<dbReference type="PIRSF" id="PIRSF018425">
    <property type="entry name" value="PolyA_polymerase"/>
    <property type="match status" value="1"/>
</dbReference>
<feature type="domain" description="Poly(A) polymerase RNA-binding" evidence="17">
    <location>
        <begin position="416"/>
        <end position="584"/>
    </location>
</feature>
<keyword evidence="10" id="KW-0694">RNA-binding</keyword>
<evidence type="ECO:0000256" key="14">
    <source>
        <dbReference type="PIRSR" id="PIRSR018425-1"/>
    </source>
</evidence>
<keyword evidence="11" id="KW-0464">Manganese</keyword>
<dbReference type="PANTHER" id="PTHR10682:SF10">
    <property type="entry name" value="POLYNUCLEOTIDE ADENYLYLTRANSFERASE"/>
    <property type="match status" value="1"/>
</dbReference>
<dbReference type="Pfam" id="PF04928">
    <property type="entry name" value="PAP_central"/>
    <property type="match status" value="1"/>
</dbReference>
<feature type="compositionally biased region" description="Polar residues" evidence="16">
    <location>
        <begin position="689"/>
        <end position="709"/>
    </location>
</feature>
<dbReference type="EC" id="2.7.7.19" evidence="13"/>
<protein>
    <recommendedName>
        <fullName evidence="13">Poly(A) polymerase</fullName>
        <ecNumber evidence="13">2.7.7.19</ecNumber>
    </recommendedName>
</protein>
<evidence type="ECO:0000256" key="16">
    <source>
        <dbReference type="SAM" id="MobiDB-lite"/>
    </source>
</evidence>
<keyword evidence="9 15" id="KW-0460">Magnesium</keyword>
<sequence>MKRLHRPCLITASITHPSRASADGHEEKQTASPHPPPPISHAPPPRNSVAMNSAMTQASNGSTPSRTYGVTGAISLQPATKPEQQLTLSLMEELKRRNTFESPEESRAREIVLGRLDVLVKQFVINVSISLGMSEAVARDSGGKIFTFGSYRLGVHGPGADIDTLCVVPRHITREHFFEVLPVMLNDRPEVTELATVPEAFVPIIKLKFSSIEVDLLFARLALPSIPDSLELIDDALLKNLDDRCVRSLGGSRVTDEILRLVPDVTVFRDSLRAIKLWAKSRAVYSNVMGFCGGVAWAMCVARVCQLYPNKPAGTIVNRFFAVLSQWNWPSPVLLKPIGPAPPGDQRRIWNPKIYPQDRGHRMPIITPAYPCMCSTHNITKSTAQIMMTEFKRGLAVTDEIATGSKPWSALFDKHDFFTRYRYYLQITASSPNAEIQLKWAGTVEARLRQLVMKVEEVDTVDLAHPFIKGFERESYYLSSEEVRVIQVGDLPHHIKSRTRADIEGKEGSGTVYTSSFFIGLLVQPKPAGHTGPRKLDISYPVGEFTRMVKQWEGYAEDSMGIIVRYIKGAQLPDYVFDGEQRPSAPVPISKATKRTKTGKAKHATSGMESIPASSIVDLTSATDEASNAQQQKHQQERAATMKKARPSSFPSNDAEGKNHTEITPPLNGMNLASQEADSTSASHDRELSSNTQHDPSPNMTSVFASVQA</sequence>
<evidence type="ECO:0000259" key="18">
    <source>
        <dbReference type="Pfam" id="PF04928"/>
    </source>
</evidence>
<dbReference type="GO" id="GO:0003723">
    <property type="term" value="F:RNA binding"/>
    <property type="evidence" value="ECO:0007669"/>
    <property type="project" value="UniProtKB-UniRule"/>
</dbReference>
<evidence type="ECO:0000256" key="10">
    <source>
        <dbReference type="ARBA" id="ARBA00022884"/>
    </source>
</evidence>
<evidence type="ECO:0000256" key="11">
    <source>
        <dbReference type="ARBA" id="ARBA00023211"/>
    </source>
</evidence>
<evidence type="ECO:0000259" key="17">
    <source>
        <dbReference type="Pfam" id="PF04926"/>
    </source>
</evidence>
<keyword evidence="8 13" id="KW-0067">ATP-binding</keyword>
<evidence type="ECO:0000259" key="19">
    <source>
        <dbReference type="Pfam" id="PF20750"/>
    </source>
</evidence>
<dbReference type="InterPro" id="IPR014492">
    <property type="entry name" value="PolyA_polymerase"/>
</dbReference>
<feature type="binding site" evidence="14">
    <location>
        <begin position="161"/>
        <end position="163"/>
    </location>
    <ligand>
        <name>ATP</name>
        <dbReference type="ChEBI" id="CHEBI:30616"/>
    </ligand>
</feature>
<dbReference type="AlphaFoldDB" id="A0A2N5V8F2"/>
<evidence type="ECO:0000256" key="3">
    <source>
        <dbReference type="ARBA" id="ARBA00010912"/>
    </source>
</evidence>
<comment type="function">
    <text evidence="13">Polymerase that creates the 3'-poly(A) tail of mRNA's.</text>
</comment>
<dbReference type="FunFam" id="3.30.460.10:FF:000002">
    <property type="entry name" value="Poly(A) polymerase alpha, putative"/>
    <property type="match status" value="1"/>
</dbReference>
<evidence type="ECO:0000256" key="9">
    <source>
        <dbReference type="ARBA" id="ARBA00022842"/>
    </source>
</evidence>
<evidence type="ECO:0000256" key="8">
    <source>
        <dbReference type="ARBA" id="ARBA00022840"/>
    </source>
</evidence>
<evidence type="ECO:0000256" key="6">
    <source>
        <dbReference type="ARBA" id="ARBA00022723"/>
    </source>
</evidence>
<dbReference type="Gene3D" id="1.10.1410.10">
    <property type="match status" value="1"/>
</dbReference>
<comment type="caution">
    <text evidence="20">The sequence shown here is derived from an EMBL/GenBank/DDBJ whole genome shotgun (WGS) entry which is preliminary data.</text>
</comment>
<dbReference type="InterPro" id="IPR007010">
    <property type="entry name" value="PolA_pol_RNA-bd_dom"/>
</dbReference>
<organism evidence="20 21">
    <name type="scientific">Puccinia coronata f. sp. avenae</name>
    <dbReference type="NCBI Taxonomy" id="200324"/>
    <lineage>
        <taxon>Eukaryota</taxon>
        <taxon>Fungi</taxon>
        <taxon>Dikarya</taxon>
        <taxon>Basidiomycota</taxon>
        <taxon>Pucciniomycotina</taxon>
        <taxon>Pucciniomycetes</taxon>
        <taxon>Pucciniales</taxon>
        <taxon>Pucciniaceae</taxon>
        <taxon>Puccinia</taxon>
    </lineage>
</organism>
<keyword evidence="6 15" id="KW-0479">Metal-binding</keyword>
<comment type="catalytic activity">
    <reaction evidence="13">
        <text>RNA(n) + ATP = RNA(n)-3'-adenine ribonucleotide + diphosphate</text>
        <dbReference type="Rhea" id="RHEA:11332"/>
        <dbReference type="Rhea" id="RHEA-COMP:14527"/>
        <dbReference type="Rhea" id="RHEA-COMP:17347"/>
        <dbReference type="ChEBI" id="CHEBI:30616"/>
        <dbReference type="ChEBI" id="CHEBI:33019"/>
        <dbReference type="ChEBI" id="CHEBI:140395"/>
        <dbReference type="ChEBI" id="CHEBI:173115"/>
        <dbReference type="EC" id="2.7.7.19"/>
    </reaction>
</comment>
<dbReference type="Pfam" id="PF20750">
    <property type="entry name" value="PAP_NTPase"/>
    <property type="match status" value="1"/>
</dbReference>
<dbReference type="GO" id="GO:1990817">
    <property type="term" value="F:poly(A) RNA polymerase activity"/>
    <property type="evidence" value="ECO:0007669"/>
    <property type="project" value="UniProtKB-UniRule"/>
</dbReference>
<keyword evidence="7 13" id="KW-0547">Nucleotide-binding</keyword>
<reference evidence="20 21" key="1">
    <citation type="submission" date="2017-11" db="EMBL/GenBank/DDBJ databases">
        <title>De novo assembly and phasing of dikaryotic genomes from two isolates of Puccinia coronata f. sp. avenae, the causal agent of oat crown rust.</title>
        <authorList>
            <person name="Miller M.E."/>
            <person name="Zhang Y."/>
            <person name="Omidvar V."/>
            <person name="Sperschneider J."/>
            <person name="Schwessinger B."/>
            <person name="Raley C."/>
            <person name="Palmer J.M."/>
            <person name="Garnica D."/>
            <person name="Upadhyaya N."/>
            <person name="Rathjen J."/>
            <person name="Taylor J.M."/>
            <person name="Park R.F."/>
            <person name="Dodds P.N."/>
            <person name="Hirsch C.D."/>
            <person name="Kianian S.F."/>
            <person name="Figueroa M."/>
        </authorList>
    </citation>
    <scope>NUCLEOTIDE SEQUENCE [LARGE SCALE GENOMIC DNA]</scope>
    <source>
        <strain evidence="20">12SD80</strain>
    </source>
</reference>
<comment type="cofactor">
    <cofactor evidence="1">
        <name>Mn(2+)</name>
        <dbReference type="ChEBI" id="CHEBI:29035"/>
    </cofactor>
</comment>
<dbReference type="PANTHER" id="PTHR10682">
    <property type="entry name" value="POLY A POLYMERASE"/>
    <property type="match status" value="1"/>
</dbReference>
<dbReference type="InterPro" id="IPR007012">
    <property type="entry name" value="PolA_pol_cen_dom"/>
</dbReference>
<dbReference type="Gene3D" id="3.30.460.10">
    <property type="entry name" value="Beta Polymerase, domain 2"/>
    <property type="match status" value="1"/>
</dbReference>
<dbReference type="FunFam" id="1.10.1410.10:FF:000001">
    <property type="entry name" value="Putative poly(A) polymerase gamma"/>
    <property type="match status" value="1"/>
</dbReference>
<dbReference type="Gene3D" id="3.30.70.590">
    <property type="entry name" value="Poly(A) polymerase predicted RNA binding domain"/>
    <property type="match status" value="1"/>
</dbReference>
<keyword evidence="5 13" id="KW-0808">Transferase</keyword>
<evidence type="ECO:0000256" key="1">
    <source>
        <dbReference type="ARBA" id="ARBA00001936"/>
    </source>
</evidence>
<evidence type="ECO:0000313" key="21">
    <source>
        <dbReference type="Proteomes" id="UP000235392"/>
    </source>
</evidence>
<evidence type="ECO:0000256" key="5">
    <source>
        <dbReference type="ARBA" id="ARBA00022679"/>
    </source>
</evidence>
<evidence type="ECO:0000313" key="20">
    <source>
        <dbReference type="EMBL" id="PLW46282.1"/>
    </source>
</evidence>
<dbReference type="GO" id="GO:0031123">
    <property type="term" value="P:RNA 3'-end processing"/>
    <property type="evidence" value="ECO:0007669"/>
    <property type="project" value="InterPro"/>
</dbReference>
<feature type="domain" description="Poly(A) polymerase central" evidence="18">
    <location>
        <begin position="267"/>
        <end position="414"/>
    </location>
</feature>
<dbReference type="SUPFAM" id="SSF81631">
    <property type="entry name" value="PAP/OAS1 substrate-binding domain"/>
    <property type="match status" value="1"/>
</dbReference>
<comment type="similarity">
    <text evidence="3 13">Belongs to the poly(A) polymerase family.</text>
</comment>
<dbReference type="GO" id="GO:0005634">
    <property type="term" value="C:nucleus"/>
    <property type="evidence" value="ECO:0007669"/>
    <property type="project" value="UniProtKB-SubCell"/>
</dbReference>
<feature type="binding site" evidence="15">
    <location>
        <position position="215"/>
    </location>
    <ligand>
        <name>Mg(2+)</name>
        <dbReference type="ChEBI" id="CHEBI:18420"/>
        <label>2</label>
        <note>catalytic</note>
    </ligand>
</feature>
<dbReference type="SUPFAM" id="SSF55003">
    <property type="entry name" value="PAP/Archaeal CCA-adding enzyme, C-terminal domain"/>
    <property type="match status" value="1"/>
</dbReference>
<evidence type="ECO:0000256" key="13">
    <source>
        <dbReference type="PIRNR" id="PIRNR018425"/>
    </source>
</evidence>
<dbReference type="InterPro" id="IPR048840">
    <property type="entry name" value="PolA_pol_NTPase"/>
</dbReference>
<proteinExistence type="inferred from homology"/>
<feature type="binding site" evidence="14">
    <location>
        <position position="276"/>
    </location>
    <ligand>
        <name>ATP</name>
        <dbReference type="ChEBI" id="CHEBI:30616"/>
    </ligand>
</feature>
<dbReference type="Proteomes" id="UP000235392">
    <property type="component" value="Unassembled WGS sequence"/>
</dbReference>
<feature type="binding site" evidence="14">
    <location>
        <position position="285"/>
    </location>
    <ligand>
        <name>ATP</name>
        <dbReference type="ChEBI" id="CHEBI:30616"/>
    </ligand>
</feature>
<feature type="region of interest" description="Disordered" evidence="16">
    <location>
        <begin position="579"/>
        <end position="709"/>
    </location>
</feature>
<feature type="binding site" evidence="15">
    <location>
        <position position="161"/>
    </location>
    <ligand>
        <name>Mg(2+)</name>
        <dbReference type="ChEBI" id="CHEBI:18420"/>
        <label>1</label>
        <note>catalytic</note>
    </ligand>
</feature>
<evidence type="ECO:0000256" key="12">
    <source>
        <dbReference type="ARBA" id="ARBA00023242"/>
    </source>
</evidence>
<gene>
    <name evidence="20" type="ORF">PCASD_03773</name>
</gene>
<evidence type="ECO:0000256" key="2">
    <source>
        <dbReference type="ARBA" id="ARBA00004123"/>
    </source>
</evidence>
<dbReference type="GO" id="GO:0005524">
    <property type="term" value="F:ATP binding"/>
    <property type="evidence" value="ECO:0007669"/>
    <property type="project" value="UniProtKB-UniRule"/>
</dbReference>
<comment type="cofactor">
    <cofactor evidence="15">
        <name>Mg(2+)</name>
        <dbReference type="ChEBI" id="CHEBI:18420"/>
    </cofactor>
    <text evidence="15">Binds 2 magnesium ions. Also active with manganese.</text>
</comment>
<dbReference type="InterPro" id="IPR043519">
    <property type="entry name" value="NT_sf"/>
</dbReference>
<feature type="compositionally biased region" description="Polar residues" evidence="16">
    <location>
        <begin position="617"/>
        <end position="633"/>
    </location>
</feature>
<dbReference type="CDD" id="cd05402">
    <property type="entry name" value="NT_PAP_TUTase"/>
    <property type="match status" value="1"/>
</dbReference>
<accession>A0A2N5V8F2</accession>
<dbReference type="GO" id="GO:0006397">
    <property type="term" value="P:mRNA processing"/>
    <property type="evidence" value="ECO:0007669"/>
    <property type="project" value="UniProtKB-KW"/>
</dbReference>
<dbReference type="GO" id="GO:0046872">
    <property type="term" value="F:metal ion binding"/>
    <property type="evidence" value="ECO:0007669"/>
    <property type="project" value="UniProtKB-KW"/>
</dbReference>
<feature type="compositionally biased region" description="Polar residues" evidence="16">
    <location>
        <begin position="671"/>
        <end position="682"/>
    </location>
</feature>
<feature type="binding site" evidence="14">
    <location>
        <begin position="148"/>
        <end position="150"/>
    </location>
    <ligand>
        <name>ATP</name>
        <dbReference type="ChEBI" id="CHEBI:30616"/>
    </ligand>
</feature>
<dbReference type="SUPFAM" id="SSF81301">
    <property type="entry name" value="Nucleotidyltransferase"/>
    <property type="match status" value="1"/>
</dbReference>
<dbReference type="Pfam" id="PF04926">
    <property type="entry name" value="PAP_RNA-bind"/>
    <property type="match status" value="1"/>
</dbReference>
<dbReference type="EMBL" id="PGCI01000041">
    <property type="protein sequence ID" value="PLW46282.1"/>
    <property type="molecule type" value="Genomic_DNA"/>
</dbReference>
<dbReference type="InterPro" id="IPR011068">
    <property type="entry name" value="NuclTrfase_I-like_C"/>
</dbReference>
<feature type="binding site" evidence="15">
    <location>
        <position position="161"/>
    </location>
    <ligand>
        <name>Mg(2+)</name>
        <dbReference type="ChEBI" id="CHEBI:18420"/>
        <label>2</label>
        <note>catalytic</note>
    </ligand>
</feature>
<feature type="binding site" evidence="15">
    <location>
        <position position="163"/>
    </location>
    <ligand>
        <name>Mg(2+)</name>
        <dbReference type="ChEBI" id="CHEBI:18420"/>
        <label>2</label>
        <note>catalytic</note>
    </ligand>
</feature>
<feature type="compositionally biased region" description="Basic residues" evidence="16">
    <location>
        <begin position="592"/>
        <end position="603"/>
    </location>
</feature>
<evidence type="ECO:0000256" key="15">
    <source>
        <dbReference type="PIRSR" id="PIRSR018425-2"/>
    </source>
</evidence>
<dbReference type="FunFam" id="3.30.70.590:FF:000003">
    <property type="entry name" value="Poly(A) polymerase"/>
    <property type="match status" value="1"/>
</dbReference>
<evidence type="ECO:0000256" key="7">
    <source>
        <dbReference type="ARBA" id="ARBA00022741"/>
    </source>
</evidence>
<feature type="compositionally biased region" description="Pro residues" evidence="16">
    <location>
        <begin position="33"/>
        <end position="46"/>
    </location>
</feature>
<keyword evidence="12 13" id="KW-0539">Nucleus</keyword>
<feature type="binding site" evidence="14">
    <location>
        <begin position="294"/>
        <end position="295"/>
    </location>
    <ligand>
        <name>ATP</name>
        <dbReference type="ChEBI" id="CHEBI:30616"/>
    </ligand>
</feature>
<name>A0A2N5V8F2_9BASI</name>
<evidence type="ECO:0000256" key="4">
    <source>
        <dbReference type="ARBA" id="ARBA00022664"/>
    </source>
</evidence>
<comment type="subcellular location">
    <subcellularLocation>
        <location evidence="2 13">Nucleus</location>
    </subcellularLocation>
</comment>
<keyword evidence="4 13" id="KW-0507">mRNA processing</keyword>
<feature type="region of interest" description="Disordered" evidence="16">
    <location>
        <begin position="1"/>
        <end position="50"/>
    </location>
</feature>